<feature type="transmembrane region" description="Helical" evidence="1">
    <location>
        <begin position="16"/>
        <end position="36"/>
    </location>
</feature>
<dbReference type="AlphaFoldDB" id="A0A1G8DSB6"/>
<sequence length="354" mass="40597">MKKKRISFLPNIDTRIYMIFGIIFLLSTVFLLYQYFRHVDCEKANYYIHADEYLVNKVVEFNDNTQGASSWKWDFGDGTAVDTRSRTIHYYKKPGEYIVRLTINGSCTHEKLITITSISQQIGYMPVIEAPDVAAVGESVQFNAEKENGESWEWSFGETATTDALGKSPLYTFKTVGDKKITLIVNGDVEHTAVKTIYIAPKAIRARQKIDIRSYEFEKPHSAFSLPQGDAQKDPLVDMLQHIPVSPKIRAGKDSVVSVKKAPEISNEQFQLLLTQVAGQSKTKDDFKDYVCENYRIPVVINNEKLVPFDEFCQKISDKKIKISALRLNKNQENCIQNINIHYKIKKWGLWMKD</sequence>
<proteinExistence type="predicted"/>
<gene>
    <name evidence="3" type="ORF">SAMN05421846_101290</name>
</gene>
<dbReference type="InterPro" id="IPR035986">
    <property type="entry name" value="PKD_dom_sf"/>
</dbReference>
<evidence type="ECO:0000313" key="3">
    <source>
        <dbReference type="EMBL" id="SDH60485.1"/>
    </source>
</evidence>
<dbReference type="InterPro" id="IPR000601">
    <property type="entry name" value="PKD_dom"/>
</dbReference>
<dbReference type="Gene3D" id="2.60.40.10">
    <property type="entry name" value="Immunoglobulins"/>
    <property type="match status" value="2"/>
</dbReference>
<dbReference type="PROSITE" id="PS50093">
    <property type="entry name" value="PKD"/>
    <property type="match status" value="2"/>
</dbReference>
<feature type="domain" description="PKD" evidence="2">
    <location>
        <begin position="70"/>
        <end position="106"/>
    </location>
</feature>
<evidence type="ECO:0000313" key="4">
    <source>
        <dbReference type="Proteomes" id="UP000198869"/>
    </source>
</evidence>
<keyword evidence="1" id="KW-1133">Transmembrane helix</keyword>
<protein>
    <submittedName>
        <fullName evidence="3">PKD domain-containing protein</fullName>
    </submittedName>
</protein>
<evidence type="ECO:0000259" key="2">
    <source>
        <dbReference type="PROSITE" id="PS50093"/>
    </source>
</evidence>
<dbReference type="Pfam" id="PF18911">
    <property type="entry name" value="PKD_4"/>
    <property type="match status" value="2"/>
</dbReference>
<name>A0A1G8DSB6_9FLAO</name>
<dbReference type="InterPro" id="IPR013783">
    <property type="entry name" value="Ig-like_fold"/>
</dbReference>
<dbReference type="EMBL" id="FNDW01000001">
    <property type="protein sequence ID" value="SDH60485.1"/>
    <property type="molecule type" value="Genomic_DNA"/>
</dbReference>
<accession>A0A1G8DSB6</accession>
<dbReference type="STRING" id="311334.SAMN05421846_101290"/>
<reference evidence="4" key="1">
    <citation type="submission" date="2016-10" db="EMBL/GenBank/DDBJ databases">
        <authorList>
            <person name="Varghese N."/>
            <person name="Submissions S."/>
        </authorList>
    </citation>
    <scope>NUCLEOTIDE SEQUENCE [LARGE SCALE GENOMIC DNA]</scope>
    <source>
        <strain evidence="4">DSM 17071</strain>
    </source>
</reference>
<dbReference type="RefSeq" id="WP_089853618.1">
    <property type="nucleotide sequence ID" value="NZ_FNDW01000001.1"/>
</dbReference>
<dbReference type="SUPFAM" id="SSF49299">
    <property type="entry name" value="PKD domain"/>
    <property type="match status" value="2"/>
</dbReference>
<dbReference type="InterPro" id="IPR022409">
    <property type="entry name" value="PKD/Chitinase_dom"/>
</dbReference>
<dbReference type="OrthoDB" id="1491323at2"/>
<dbReference type="Proteomes" id="UP000198869">
    <property type="component" value="Unassembled WGS sequence"/>
</dbReference>
<keyword evidence="1" id="KW-0812">Transmembrane</keyword>
<feature type="domain" description="PKD" evidence="2">
    <location>
        <begin position="151"/>
        <end position="199"/>
    </location>
</feature>
<evidence type="ECO:0000256" key="1">
    <source>
        <dbReference type="SAM" id="Phobius"/>
    </source>
</evidence>
<keyword evidence="4" id="KW-1185">Reference proteome</keyword>
<dbReference type="CDD" id="cd00146">
    <property type="entry name" value="PKD"/>
    <property type="match status" value="2"/>
</dbReference>
<organism evidence="3 4">
    <name type="scientific">Chryseobacterium taeanense</name>
    <dbReference type="NCBI Taxonomy" id="311334"/>
    <lineage>
        <taxon>Bacteria</taxon>
        <taxon>Pseudomonadati</taxon>
        <taxon>Bacteroidota</taxon>
        <taxon>Flavobacteriia</taxon>
        <taxon>Flavobacteriales</taxon>
        <taxon>Weeksellaceae</taxon>
        <taxon>Chryseobacterium group</taxon>
        <taxon>Chryseobacterium</taxon>
    </lineage>
</organism>
<keyword evidence="1" id="KW-0472">Membrane</keyword>
<dbReference type="SMART" id="SM00089">
    <property type="entry name" value="PKD"/>
    <property type="match status" value="2"/>
</dbReference>